<evidence type="ECO:0000256" key="11">
    <source>
        <dbReference type="SAM" id="MobiDB-lite"/>
    </source>
</evidence>
<dbReference type="SMART" id="SM00430">
    <property type="entry name" value="HOLI"/>
    <property type="match status" value="1"/>
</dbReference>
<evidence type="ECO:0000256" key="1">
    <source>
        <dbReference type="ARBA" id="ARBA00004123"/>
    </source>
</evidence>
<dbReference type="GO" id="GO:0000978">
    <property type="term" value="F:RNA polymerase II cis-regulatory region sequence-specific DNA binding"/>
    <property type="evidence" value="ECO:0007669"/>
    <property type="project" value="InterPro"/>
</dbReference>
<dbReference type="Gene3D" id="3.30.50.10">
    <property type="entry name" value="Erythroid Transcription Factor GATA-1, subunit A"/>
    <property type="match status" value="1"/>
</dbReference>
<keyword evidence="9" id="KW-0675">Receptor</keyword>
<keyword evidence="4" id="KW-0863">Zinc-finger</keyword>
<dbReference type="PROSITE" id="PS51030">
    <property type="entry name" value="NUCLEAR_REC_DBD_2"/>
    <property type="match status" value="1"/>
</dbReference>
<dbReference type="GO" id="GO:0003700">
    <property type="term" value="F:DNA-binding transcription factor activity"/>
    <property type="evidence" value="ECO:0007669"/>
    <property type="project" value="InterPro"/>
</dbReference>
<dbReference type="InterPro" id="IPR001628">
    <property type="entry name" value="Znf_hrmn_rcpt"/>
</dbReference>
<dbReference type="CDD" id="cd06960">
    <property type="entry name" value="NR_DBD_HNF4A"/>
    <property type="match status" value="1"/>
</dbReference>
<evidence type="ECO:0000256" key="10">
    <source>
        <dbReference type="ARBA" id="ARBA00023242"/>
    </source>
</evidence>
<dbReference type="SMART" id="SM00399">
    <property type="entry name" value="ZnF_C4"/>
    <property type="match status" value="1"/>
</dbReference>
<dbReference type="InterPro" id="IPR013088">
    <property type="entry name" value="Znf_NHR/GATA"/>
</dbReference>
<dbReference type="SUPFAM" id="SSF48508">
    <property type="entry name" value="Nuclear receptor ligand-binding domain"/>
    <property type="match status" value="1"/>
</dbReference>
<accession>A0A914Z3K9</accession>
<keyword evidence="3" id="KW-0479">Metal-binding</keyword>
<evidence type="ECO:0000313" key="14">
    <source>
        <dbReference type="Proteomes" id="UP000887577"/>
    </source>
</evidence>
<dbReference type="InterPro" id="IPR050274">
    <property type="entry name" value="Nuclear_hormone_rcpt_NR2"/>
</dbReference>
<evidence type="ECO:0000313" key="15">
    <source>
        <dbReference type="WBParaSite" id="PSU_v2.g4838.t1"/>
    </source>
</evidence>
<sequence length="533" mass="60159">MFLDDPPVNKHNESSDPVFGSWYSTGGNIVGEAGIPAAYDADKQKRHIKMSSDEYVEIELDVDNKPQLNGVHVVGVSNNASKYEYDRGSYEVVEATSYKREESRTTPILNEKSLCLVCDGPANGIHFKALSCAACNAFFRRSVAENRKYICREDGKCEINYKARCLCRACRLKKCLIIGMDPGSVQPQRDAIGSKKKGELVERNGRKSSSACRSAEIITAESVPIIKRKRKASTPPSEDPINDEGEEEAISEQMYESPESVIYQFSDDTTPRQSTTKEYEDGTVVIQWGSVGNLIEEVLCSYQQLQERRRLFYCPRTLRDLLGGTVPTFKKIEGGYFEKDKLNIESAIIVEFVRSIQPFAMLDLETQVCLVRAFCLPMTIIEKHYMTYKQGGHLTNRIYHQNYCYIDLDETEKLMSSTTEESPEINHSDIDTRHINCKTMFSINIPYMKKALNDIVLPMSSVEMTDVEIVGLMLIMLFDPFAPNLNETAKKVVKAVRDRVYEDWFTVYAHSGISNGPEKIGNVVLITSAIQVC</sequence>
<evidence type="ECO:0000256" key="6">
    <source>
        <dbReference type="ARBA" id="ARBA00023015"/>
    </source>
</evidence>
<feature type="compositionally biased region" description="Acidic residues" evidence="11">
    <location>
        <begin position="240"/>
        <end position="250"/>
    </location>
</feature>
<dbReference type="PRINTS" id="PR00047">
    <property type="entry name" value="STROIDFINGER"/>
</dbReference>
<organism evidence="14 15">
    <name type="scientific">Panagrolaimus superbus</name>
    <dbReference type="NCBI Taxonomy" id="310955"/>
    <lineage>
        <taxon>Eukaryota</taxon>
        <taxon>Metazoa</taxon>
        <taxon>Ecdysozoa</taxon>
        <taxon>Nematoda</taxon>
        <taxon>Chromadorea</taxon>
        <taxon>Rhabditida</taxon>
        <taxon>Tylenchina</taxon>
        <taxon>Panagrolaimomorpha</taxon>
        <taxon>Panagrolaimoidea</taxon>
        <taxon>Panagrolaimidae</taxon>
        <taxon>Panagrolaimus</taxon>
    </lineage>
</organism>
<feature type="domain" description="NR LBD" evidence="13">
    <location>
        <begin position="290"/>
        <end position="533"/>
    </location>
</feature>
<dbReference type="InterPro" id="IPR035500">
    <property type="entry name" value="NHR-like_dom_sf"/>
</dbReference>
<dbReference type="FunFam" id="3.30.50.10:FF:000030">
    <property type="entry name" value="Nuclear Hormone Receptor family"/>
    <property type="match status" value="1"/>
</dbReference>
<keyword evidence="10" id="KW-0539">Nucleus</keyword>
<keyword evidence="8" id="KW-0804">Transcription</keyword>
<keyword evidence="7" id="KW-0238">DNA-binding</keyword>
<comment type="subcellular location">
    <subcellularLocation>
        <location evidence="1">Nucleus</location>
    </subcellularLocation>
</comment>
<proteinExistence type="inferred from homology"/>
<name>A0A914Z3K9_9BILA</name>
<keyword evidence="5" id="KW-0862">Zinc</keyword>
<keyword evidence="6" id="KW-0805">Transcription regulation</keyword>
<evidence type="ECO:0000256" key="5">
    <source>
        <dbReference type="ARBA" id="ARBA00022833"/>
    </source>
</evidence>
<protein>
    <submittedName>
        <fullName evidence="15">Nuclear receptor domain-containing protein</fullName>
    </submittedName>
</protein>
<feature type="region of interest" description="Disordered" evidence="11">
    <location>
        <begin position="229"/>
        <end position="253"/>
    </location>
</feature>
<dbReference type="GO" id="GO:0008270">
    <property type="term" value="F:zinc ion binding"/>
    <property type="evidence" value="ECO:0007669"/>
    <property type="project" value="UniProtKB-KW"/>
</dbReference>
<evidence type="ECO:0000256" key="8">
    <source>
        <dbReference type="ARBA" id="ARBA00023163"/>
    </source>
</evidence>
<dbReference type="InterPro" id="IPR049636">
    <property type="entry name" value="HNF4-like_DBD"/>
</dbReference>
<dbReference type="PROSITE" id="PS51843">
    <property type="entry name" value="NR_LBD"/>
    <property type="match status" value="1"/>
</dbReference>
<dbReference type="GO" id="GO:0005634">
    <property type="term" value="C:nucleus"/>
    <property type="evidence" value="ECO:0007669"/>
    <property type="project" value="UniProtKB-SubCell"/>
</dbReference>
<dbReference type="InterPro" id="IPR000536">
    <property type="entry name" value="Nucl_hrmn_rcpt_lig-bd"/>
</dbReference>
<dbReference type="WBParaSite" id="PSU_v2.g4838.t1">
    <property type="protein sequence ID" value="PSU_v2.g4838.t1"/>
    <property type="gene ID" value="PSU_v2.g4838"/>
</dbReference>
<dbReference type="PANTHER" id="PTHR24083">
    <property type="entry name" value="NUCLEAR HORMONE RECEPTOR"/>
    <property type="match status" value="1"/>
</dbReference>
<evidence type="ECO:0000256" key="7">
    <source>
        <dbReference type="ARBA" id="ARBA00023125"/>
    </source>
</evidence>
<keyword evidence="14" id="KW-1185">Reference proteome</keyword>
<dbReference type="Pfam" id="PF00105">
    <property type="entry name" value="zf-C4"/>
    <property type="match status" value="1"/>
</dbReference>
<dbReference type="Pfam" id="PF00104">
    <property type="entry name" value="Hormone_recep"/>
    <property type="match status" value="1"/>
</dbReference>
<feature type="domain" description="Nuclear receptor" evidence="12">
    <location>
        <begin position="112"/>
        <end position="187"/>
    </location>
</feature>
<dbReference type="SUPFAM" id="SSF57716">
    <property type="entry name" value="Glucocorticoid receptor-like (DNA-binding domain)"/>
    <property type="match status" value="1"/>
</dbReference>
<dbReference type="Proteomes" id="UP000887577">
    <property type="component" value="Unplaced"/>
</dbReference>
<evidence type="ECO:0000256" key="4">
    <source>
        <dbReference type="ARBA" id="ARBA00022771"/>
    </source>
</evidence>
<comment type="similarity">
    <text evidence="2">Belongs to the nuclear hormone receptor family.</text>
</comment>
<evidence type="ECO:0000259" key="12">
    <source>
        <dbReference type="PROSITE" id="PS51030"/>
    </source>
</evidence>
<reference evidence="15" key="1">
    <citation type="submission" date="2022-11" db="UniProtKB">
        <authorList>
            <consortium name="WormBaseParasite"/>
        </authorList>
    </citation>
    <scope>IDENTIFICATION</scope>
</reference>
<evidence type="ECO:0000256" key="9">
    <source>
        <dbReference type="ARBA" id="ARBA00023170"/>
    </source>
</evidence>
<dbReference type="AlphaFoldDB" id="A0A914Z3K9"/>
<evidence type="ECO:0000259" key="13">
    <source>
        <dbReference type="PROSITE" id="PS51843"/>
    </source>
</evidence>
<evidence type="ECO:0000256" key="3">
    <source>
        <dbReference type="ARBA" id="ARBA00022723"/>
    </source>
</evidence>
<dbReference type="Gene3D" id="1.10.565.10">
    <property type="entry name" value="Retinoid X Receptor"/>
    <property type="match status" value="1"/>
</dbReference>
<evidence type="ECO:0000256" key="2">
    <source>
        <dbReference type="ARBA" id="ARBA00005993"/>
    </source>
</evidence>